<dbReference type="PANTHER" id="PTHR21064">
    <property type="entry name" value="AMINOGLYCOSIDE PHOSPHOTRANSFERASE DOMAIN-CONTAINING PROTEIN-RELATED"/>
    <property type="match status" value="1"/>
</dbReference>
<comment type="similarity">
    <text evidence="1">Belongs to the pseudomonas-type ThrB family.</text>
</comment>
<name>A0A1E3A6X4_9FIRM</name>
<evidence type="ECO:0000313" key="5">
    <source>
        <dbReference type="Proteomes" id="UP000094067"/>
    </source>
</evidence>
<evidence type="ECO:0000313" key="6">
    <source>
        <dbReference type="Proteomes" id="UP000094271"/>
    </source>
</evidence>
<dbReference type="EMBL" id="MCGH01000003">
    <property type="protein sequence ID" value="ODM03966.1"/>
    <property type="molecule type" value="Genomic_DNA"/>
</dbReference>
<dbReference type="EMBL" id="MEHA01000038">
    <property type="protein sequence ID" value="ODR42326.1"/>
    <property type="molecule type" value="Genomic_DNA"/>
</dbReference>
<dbReference type="GO" id="GO:0004413">
    <property type="term" value="F:homoserine kinase activity"/>
    <property type="evidence" value="ECO:0007669"/>
    <property type="project" value="UniProtKB-EC"/>
</dbReference>
<gene>
    <name evidence="3" type="primary">thrB_3</name>
    <name evidence="4" type="ORF">BEI59_31690</name>
    <name evidence="3" type="ORF">BEI61_04769</name>
</gene>
<comment type="caution">
    <text evidence="3">The sequence shown here is derived from an EMBL/GenBank/DDBJ whole genome shotgun (WGS) entry which is preliminary data.</text>
</comment>
<dbReference type="RefSeq" id="WP_069154799.1">
    <property type="nucleotide sequence ID" value="NZ_DAWDRA010000184.1"/>
</dbReference>
<dbReference type="PANTHER" id="PTHR21064:SF6">
    <property type="entry name" value="AMINOGLYCOSIDE PHOSPHOTRANSFERASE DOMAIN-CONTAINING PROTEIN"/>
    <property type="match status" value="1"/>
</dbReference>
<sequence length="341" mass="39737">MEEVREYGKKSQPKIRYSQFDAEDIRKELLERYGMEMPVECRLYDYGMNDIYRIKTKKETYFLRISLAGLHIKKDYEEEMHILNILIQNGIKAAAPVKMKDMPGRQEDYVWELYAPEGIRYAMLFTEAPNSPSDDKESSACNLGSMLAGIHNISDREKFQVSRPPIDMCQLVEKTLSNIRPFLADREQDFSFLKESAEKLAGYIKGKLPETAPVYGFCHGDVHSGNVFFAGDKPTLFDFDCMGYGWRAYDICVYAWNETFLDENYIEGSVWKKYLEGYESVRPLSAEEKETIPAFAALRQLWLMGLHADVMDRNAGCCWYQDDYFDSQIKMFRLWLDRCSL</sequence>
<keyword evidence="3" id="KW-0418">Kinase</keyword>
<dbReference type="Proteomes" id="UP000094067">
    <property type="component" value="Unassembled WGS sequence"/>
</dbReference>
<reference evidence="4 6" key="2">
    <citation type="submission" date="2016-08" db="EMBL/GenBank/DDBJ databases">
        <authorList>
            <person name="Seilhamer J.J."/>
        </authorList>
    </citation>
    <scope>NUCLEOTIDE SEQUENCE [LARGE SCALE GENOMIC DNA]</scope>
    <source>
        <strain evidence="4 6">NML150140-1</strain>
    </source>
</reference>
<dbReference type="Pfam" id="PF01636">
    <property type="entry name" value="APH"/>
    <property type="match status" value="1"/>
</dbReference>
<reference evidence="3 5" key="1">
    <citation type="submission" date="2016-07" db="EMBL/GenBank/DDBJ databases">
        <title>Characterization of isolates of Eisenbergiella tayi derived from blood cultures, using whole genome sequencing.</title>
        <authorList>
            <person name="Burdz T."/>
            <person name="Wiebe D."/>
            <person name="Huynh C."/>
            <person name="Bernard K."/>
        </authorList>
    </citation>
    <scope>NUCLEOTIDE SEQUENCE [LARGE SCALE GENOMIC DNA]</scope>
    <source>
        <strain evidence="3 5">NML 110608</strain>
    </source>
</reference>
<dbReference type="Gene3D" id="3.90.1200.10">
    <property type="match status" value="1"/>
</dbReference>
<dbReference type="SUPFAM" id="SSF56112">
    <property type="entry name" value="Protein kinase-like (PK-like)"/>
    <property type="match status" value="1"/>
</dbReference>
<protein>
    <submittedName>
        <fullName evidence="4">Aminoglycoside phosphotransferase</fullName>
    </submittedName>
    <submittedName>
        <fullName evidence="3">Homoserine kinase</fullName>
        <ecNumber evidence="3">2.7.1.39</ecNumber>
    </submittedName>
</protein>
<dbReference type="AlphaFoldDB" id="A0A1E3A6X4"/>
<dbReference type="PATRIC" id="fig|1432052.4.peg.5292"/>
<dbReference type="EC" id="2.7.1.39" evidence="3"/>
<dbReference type="InterPro" id="IPR002575">
    <property type="entry name" value="Aminoglycoside_PTrfase"/>
</dbReference>
<dbReference type="InterPro" id="IPR050249">
    <property type="entry name" value="Pseudomonas-type_ThrB"/>
</dbReference>
<evidence type="ECO:0000313" key="3">
    <source>
        <dbReference type="EMBL" id="ODM03966.1"/>
    </source>
</evidence>
<dbReference type="OrthoDB" id="9800774at2"/>
<dbReference type="Proteomes" id="UP000094271">
    <property type="component" value="Unassembled WGS sequence"/>
</dbReference>
<dbReference type="Gene3D" id="3.30.200.20">
    <property type="entry name" value="Phosphorylase Kinase, domain 1"/>
    <property type="match status" value="1"/>
</dbReference>
<evidence type="ECO:0000259" key="2">
    <source>
        <dbReference type="Pfam" id="PF01636"/>
    </source>
</evidence>
<keyword evidence="3" id="KW-0808">Transferase</keyword>
<dbReference type="GO" id="GO:0009088">
    <property type="term" value="P:threonine biosynthetic process"/>
    <property type="evidence" value="ECO:0007669"/>
    <property type="project" value="TreeGrafter"/>
</dbReference>
<organism evidence="3 5">
    <name type="scientific">Eisenbergiella tayi</name>
    <dbReference type="NCBI Taxonomy" id="1432052"/>
    <lineage>
        <taxon>Bacteria</taxon>
        <taxon>Bacillati</taxon>
        <taxon>Bacillota</taxon>
        <taxon>Clostridia</taxon>
        <taxon>Lachnospirales</taxon>
        <taxon>Lachnospiraceae</taxon>
        <taxon>Eisenbergiella</taxon>
    </lineage>
</organism>
<feature type="domain" description="Aminoglycoside phosphotransferase" evidence="2">
    <location>
        <begin position="49"/>
        <end position="284"/>
    </location>
</feature>
<dbReference type="InterPro" id="IPR011009">
    <property type="entry name" value="Kinase-like_dom_sf"/>
</dbReference>
<accession>A0A1E3A6X4</accession>
<evidence type="ECO:0000313" key="4">
    <source>
        <dbReference type="EMBL" id="ODR42326.1"/>
    </source>
</evidence>
<evidence type="ECO:0000256" key="1">
    <source>
        <dbReference type="ARBA" id="ARBA00038240"/>
    </source>
</evidence>
<proteinExistence type="inferred from homology"/>